<proteinExistence type="predicted"/>
<accession>A0AC35FQR0</accession>
<dbReference type="WBParaSite" id="PS1159_v2.g19464.t1">
    <property type="protein sequence ID" value="PS1159_v2.g19464.t1"/>
    <property type="gene ID" value="PS1159_v2.g19464"/>
</dbReference>
<sequence>MQELMGSKLKAIMDDKKNYPALELIFGKEKHSLIYGVNKEEYIAKMALRPTVFLSLMPLFTFEKQIVNIISNQYPTYIHAEKVNFKGDRLQRKRSTDSDDIEAIISACTEIPDFQQRLPCDPSSVFPVQDKFLSSTINYLMGYEA</sequence>
<evidence type="ECO:0000313" key="2">
    <source>
        <dbReference type="WBParaSite" id="PS1159_v2.g19464.t1"/>
    </source>
</evidence>
<protein>
    <submittedName>
        <fullName evidence="2">Uncharacterized protein</fullName>
    </submittedName>
</protein>
<dbReference type="Proteomes" id="UP000887580">
    <property type="component" value="Unplaced"/>
</dbReference>
<organism evidence="1 2">
    <name type="scientific">Panagrolaimus sp. PS1159</name>
    <dbReference type="NCBI Taxonomy" id="55785"/>
    <lineage>
        <taxon>Eukaryota</taxon>
        <taxon>Metazoa</taxon>
        <taxon>Ecdysozoa</taxon>
        <taxon>Nematoda</taxon>
        <taxon>Chromadorea</taxon>
        <taxon>Rhabditida</taxon>
        <taxon>Tylenchina</taxon>
        <taxon>Panagrolaimomorpha</taxon>
        <taxon>Panagrolaimoidea</taxon>
        <taxon>Panagrolaimidae</taxon>
        <taxon>Panagrolaimus</taxon>
    </lineage>
</organism>
<evidence type="ECO:0000313" key="1">
    <source>
        <dbReference type="Proteomes" id="UP000887580"/>
    </source>
</evidence>
<name>A0AC35FQR0_9BILA</name>
<reference evidence="2" key="1">
    <citation type="submission" date="2022-11" db="UniProtKB">
        <authorList>
            <consortium name="WormBaseParasite"/>
        </authorList>
    </citation>
    <scope>IDENTIFICATION</scope>
</reference>